<dbReference type="Gene3D" id="3.30.565.10">
    <property type="entry name" value="Histidine kinase-like ATPase, C-terminal domain"/>
    <property type="match status" value="1"/>
</dbReference>
<dbReference type="InterPro" id="IPR000700">
    <property type="entry name" value="PAS-assoc_C"/>
</dbReference>
<dbReference type="InterPro" id="IPR052162">
    <property type="entry name" value="Sensor_kinase/Photoreceptor"/>
</dbReference>
<dbReference type="Pfam" id="PF00989">
    <property type="entry name" value="PAS"/>
    <property type="match status" value="1"/>
</dbReference>
<comment type="caution">
    <text evidence="10">The sequence shown here is derived from an EMBL/GenBank/DDBJ whole genome shotgun (WGS) entry which is preliminary data.</text>
</comment>
<evidence type="ECO:0000259" key="8">
    <source>
        <dbReference type="PROSITE" id="PS50112"/>
    </source>
</evidence>
<feature type="coiled-coil region" evidence="6">
    <location>
        <begin position="180"/>
        <end position="214"/>
    </location>
</feature>
<evidence type="ECO:0000259" key="9">
    <source>
        <dbReference type="PROSITE" id="PS50113"/>
    </source>
</evidence>
<dbReference type="Gene3D" id="1.10.287.130">
    <property type="match status" value="1"/>
</dbReference>
<keyword evidence="3" id="KW-0597">Phosphoprotein</keyword>
<dbReference type="InterPro" id="IPR029016">
    <property type="entry name" value="GAF-like_dom_sf"/>
</dbReference>
<dbReference type="CDD" id="cd00130">
    <property type="entry name" value="PAS"/>
    <property type="match status" value="2"/>
</dbReference>
<evidence type="ECO:0000256" key="1">
    <source>
        <dbReference type="ARBA" id="ARBA00000085"/>
    </source>
</evidence>
<evidence type="ECO:0000256" key="6">
    <source>
        <dbReference type="SAM" id="Coils"/>
    </source>
</evidence>
<dbReference type="EC" id="2.7.13.3" evidence="2"/>
<dbReference type="PANTHER" id="PTHR43304:SF1">
    <property type="entry name" value="PAC DOMAIN-CONTAINING PROTEIN"/>
    <property type="match status" value="1"/>
</dbReference>
<accession>A0ABW4WUU0</accession>
<dbReference type="InterPro" id="IPR036890">
    <property type="entry name" value="HATPase_C_sf"/>
</dbReference>
<dbReference type="InterPro" id="IPR036097">
    <property type="entry name" value="HisK_dim/P_sf"/>
</dbReference>
<keyword evidence="11" id="KW-1185">Reference proteome</keyword>
<evidence type="ECO:0000313" key="11">
    <source>
        <dbReference type="Proteomes" id="UP001597369"/>
    </source>
</evidence>
<protein>
    <recommendedName>
        <fullName evidence="2">histidine kinase</fullName>
        <ecNumber evidence="2">2.7.13.3</ecNumber>
    </recommendedName>
</protein>
<dbReference type="InterPro" id="IPR003661">
    <property type="entry name" value="HisK_dim/P_dom"/>
</dbReference>
<comment type="catalytic activity">
    <reaction evidence="1">
        <text>ATP + protein L-histidine = ADP + protein N-phospho-L-histidine.</text>
        <dbReference type="EC" id="2.7.13.3"/>
    </reaction>
</comment>
<dbReference type="Pfam" id="PF08447">
    <property type="entry name" value="PAS_3"/>
    <property type="match status" value="1"/>
</dbReference>
<dbReference type="Gene3D" id="3.30.450.40">
    <property type="match status" value="1"/>
</dbReference>
<dbReference type="InterPro" id="IPR003018">
    <property type="entry name" value="GAF"/>
</dbReference>
<dbReference type="PROSITE" id="PS50113">
    <property type="entry name" value="PAC"/>
    <property type="match status" value="1"/>
</dbReference>
<keyword evidence="4" id="KW-0808">Transferase</keyword>
<proteinExistence type="predicted"/>
<dbReference type="PRINTS" id="PR00344">
    <property type="entry name" value="BCTRLSENSOR"/>
</dbReference>
<evidence type="ECO:0000256" key="5">
    <source>
        <dbReference type="ARBA" id="ARBA00022777"/>
    </source>
</evidence>
<dbReference type="EMBL" id="JBHUHV010000019">
    <property type="protein sequence ID" value="MFD2066529.1"/>
    <property type="molecule type" value="Genomic_DNA"/>
</dbReference>
<evidence type="ECO:0000256" key="2">
    <source>
        <dbReference type="ARBA" id="ARBA00012438"/>
    </source>
</evidence>
<dbReference type="Proteomes" id="UP001597369">
    <property type="component" value="Unassembled WGS sequence"/>
</dbReference>
<dbReference type="SMART" id="SM00091">
    <property type="entry name" value="PAS"/>
    <property type="match status" value="2"/>
</dbReference>
<keyword evidence="5" id="KW-0418">Kinase</keyword>
<feature type="domain" description="PAS" evidence="8">
    <location>
        <begin position="353"/>
        <end position="423"/>
    </location>
</feature>
<dbReference type="InterPro" id="IPR005467">
    <property type="entry name" value="His_kinase_dom"/>
</dbReference>
<dbReference type="InterPro" id="IPR000014">
    <property type="entry name" value="PAS"/>
</dbReference>
<dbReference type="Pfam" id="PF02518">
    <property type="entry name" value="HATPase_c"/>
    <property type="match status" value="1"/>
</dbReference>
<organism evidence="10 11">
    <name type="scientific">Pontibacter silvestris</name>
    <dbReference type="NCBI Taxonomy" id="2305183"/>
    <lineage>
        <taxon>Bacteria</taxon>
        <taxon>Pseudomonadati</taxon>
        <taxon>Bacteroidota</taxon>
        <taxon>Cytophagia</taxon>
        <taxon>Cytophagales</taxon>
        <taxon>Hymenobacteraceae</taxon>
        <taxon>Pontibacter</taxon>
    </lineage>
</organism>
<dbReference type="SMART" id="SM00388">
    <property type="entry name" value="HisKA"/>
    <property type="match status" value="1"/>
</dbReference>
<keyword evidence="6" id="KW-0175">Coiled coil</keyword>
<dbReference type="PROSITE" id="PS50109">
    <property type="entry name" value="HIS_KIN"/>
    <property type="match status" value="1"/>
</dbReference>
<feature type="domain" description="PAC" evidence="9">
    <location>
        <begin position="426"/>
        <end position="478"/>
    </location>
</feature>
<evidence type="ECO:0000259" key="7">
    <source>
        <dbReference type="PROSITE" id="PS50109"/>
    </source>
</evidence>
<dbReference type="SUPFAM" id="SSF55874">
    <property type="entry name" value="ATPase domain of HSP90 chaperone/DNA topoisomerase II/histidine kinase"/>
    <property type="match status" value="1"/>
</dbReference>
<evidence type="ECO:0000256" key="4">
    <source>
        <dbReference type="ARBA" id="ARBA00022679"/>
    </source>
</evidence>
<dbReference type="NCBIfam" id="TIGR00229">
    <property type="entry name" value="sensory_box"/>
    <property type="match status" value="2"/>
</dbReference>
<dbReference type="SMART" id="SM00086">
    <property type="entry name" value="PAC"/>
    <property type="match status" value="2"/>
</dbReference>
<name>A0ABW4WUU0_9BACT</name>
<dbReference type="PROSITE" id="PS50112">
    <property type="entry name" value="PAS"/>
    <property type="match status" value="2"/>
</dbReference>
<dbReference type="Gene3D" id="3.30.450.20">
    <property type="entry name" value="PAS domain"/>
    <property type="match status" value="2"/>
</dbReference>
<dbReference type="InterPro" id="IPR003594">
    <property type="entry name" value="HATPase_dom"/>
</dbReference>
<dbReference type="InterPro" id="IPR001610">
    <property type="entry name" value="PAC"/>
</dbReference>
<dbReference type="SMART" id="SM00387">
    <property type="entry name" value="HATPase_c"/>
    <property type="match status" value="1"/>
</dbReference>
<dbReference type="SUPFAM" id="SSF47384">
    <property type="entry name" value="Homodimeric domain of signal transducing histidine kinase"/>
    <property type="match status" value="1"/>
</dbReference>
<reference evidence="11" key="1">
    <citation type="journal article" date="2019" name="Int. J. Syst. Evol. Microbiol.">
        <title>The Global Catalogue of Microorganisms (GCM) 10K type strain sequencing project: providing services to taxonomists for standard genome sequencing and annotation.</title>
        <authorList>
            <consortium name="The Broad Institute Genomics Platform"/>
            <consortium name="The Broad Institute Genome Sequencing Center for Infectious Disease"/>
            <person name="Wu L."/>
            <person name="Ma J."/>
        </authorList>
    </citation>
    <scope>NUCLEOTIDE SEQUENCE [LARGE SCALE GENOMIC DNA]</scope>
    <source>
        <strain evidence="11">JCM 16545</strain>
    </source>
</reference>
<dbReference type="Pfam" id="PF13185">
    <property type="entry name" value="GAF_2"/>
    <property type="match status" value="1"/>
</dbReference>
<dbReference type="PANTHER" id="PTHR43304">
    <property type="entry name" value="PHYTOCHROME-LIKE PROTEIN CPH1"/>
    <property type="match status" value="1"/>
</dbReference>
<feature type="domain" description="Histidine kinase" evidence="7">
    <location>
        <begin position="510"/>
        <end position="726"/>
    </location>
</feature>
<dbReference type="SUPFAM" id="SSF55781">
    <property type="entry name" value="GAF domain-like"/>
    <property type="match status" value="1"/>
</dbReference>
<sequence length="728" mass="82444">MYLKNEPVEGFEKPDIISVFNKAQRRVRESLMKGSSLEEVLDNLILTIQELNTGMKCSVLLLDSEKKQLFHASAPNLHKDYVNVVNGLPIGAAEGSCGAAAYSRQRVVVDDIENSPNWASYQIALKYGLKACWSEPIISSKDKTVLGTFAIYYATTRIPSEEETELLRIAGDLAGTAIEWNQVLKERKVFEDELRRANEELVTLNKELDKRVQARTEELEYQNHITRTITDNATGALFMMNEQGICTFMNPAAVAMTGYTLEEIQGRPLHNVVHHTRPDGTHYPLEECPIDRALPQNSDVRAHKDVFIRKDGRFFPVSCAASPIVENGVPVGTVIEVRDITEENHAQAEIEEIAERLHLTLEALPQLCWTASPDGAISFVNRRWIEYTGLKEHQALGDKWLDALHPDDVESVVERWQESVSRGVEYETHFRLKRNDSQYRWFLVRGIPLITQGEEVKEWFGTCTDVHEQLLMIEELADAKKQLTATNEELHSKNRELLMINEDLDNFIYTASHDLRAPIANLEGLLYALKEELQVEQPAIEQMLNLMGTSISRFKNTIADLTEISKAQKNLEETHELINLQELLDEVKESITDSIEKSGATITADFSEVAEISFSRKNFRSVLYNLLSNGIKYKAPERPAVVKVSTRLLKDSHQVLFRVEDNGLGIDMAYVEHLFIMFKRLHDHVEGSGVGLYIVKRIVDNSGGRIEVESELGKGTVFSIYLPYTTAD</sequence>
<evidence type="ECO:0000256" key="3">
    <source>
        <dbReference type="ARBA" id="ARBA00022553"/>
    </source>
</evidence>
<feature type="domain" description="PAS" evidence="8">
    <location>
        <begin position="222"/>
        <end position="297"/>
    </location>
</feature>
<dbReference type="InterPro" id="IPR035965">
    <property type="entry name" value="PAS-like_dom_sf"/>
</dbReference>
<dbReference type="RefSeq" id="WP_229960343.1">
    <property type="nucleotide sequence ID" value="NZ_JAJJWI010000007.1"/>
</dbReference>
<dbReference type="InterPro" id="IPR004358">
    <property type="entry name" value="Sig_transdc_His_kin-like_C"/>
</dbReference>
<gene>
    <name evidence="10" type="ORF">ACFSKU_06495</name>
</gene>
<dbReference type="InterPro" id="IPR013655">
    <property type="entry name" value="PAS_fold_3"/>
</dbReference>
<dbReference type="SMART" id="SM00065">
    <property type="entry name" value="GAF"/>
    <property type="match status" value="1"/>
</dbReference>
<dbReference type="CDD" id="cd00082">
    <property type="entry name" value="HisKA"/>
    <property type="match status" value="1"/>
</dbReference>
<dbReference type="InterPro" id="IPR013767">
    <property type="entry name" value="PAS_fold"/>
</dbReference>
<dbReference type="SUPFAM" id="SSF55785">
    <property type="entry name" value="PYP-like sensor domain (PAS domain)"/>
    <property type="match status" value="2"/>
</dbReference>
<evidence type="ECO:0000313" key="10">
    <source>
        <dbReference type="EMBL" id="MFD2066529.1"/>
    </source>
</evidence>